<dbReference type="Proteomes" id="UP000218172">
    <property type="component" value="Unassembled WGS sequence"/>
</dbReference>
<proteinExistence type="predicted"/>
<evidence type="ECO:0000259" key="1">
    <source>
        <dbReference type="Pfam" id="PF08818"/>
    </source>
</evidence>
<feature type="domain" description="YdhG-like" evidence="1">
    <location>
        <begin position="41"/>
        <end position="121"/>
    </location>
</feature>
<sequence length="132" mass="14918">MIKLMRFPSATRHCIEIDVWLSTEPYQLYSLAQRWFLTLRSCGPDVRELMHDGCPTACVGDAAFGYVNVFKTHINIGFFLGANLNDPTALLMGTGKRMRHVKIRPGEELDSEALNELIKQAYTGMKSILQEP</sequence>
<reference evidence="3" key="1">
    <citation type="submission" date="2017-08" db="EMBL/GenBank/DDBJ databases">
        <title>A dynamic microbial community with high functional redundancy inhabits the cold, oxic subseafloor aquifer.</title>
        <authorList>
            <person name="Tully B.J."/>
            <person name="Wheat C.G."/>
            <person name="Glazer B.T."/>
            <person name="Huber J.A."/>
        </authorList>
    </citation>
    <scope>NUCLEOTIDE SEQUENCE [LARGE SCALE GENOMIC DNA]</scope>
</reference>
<accession>A0A2A4MKW4</accession>
<comment type="caution">
    <text evidence="2">The sequence shown here is derived from an EMBL/GenBank/DDBJ whole genome shotgun (WGS) entry which is preliminary data.</text>
</comment>
<evidence type="ECO:0000313" key="3">
    <source>
        <dbReference type="Proteomes" id="UP000218172"/>
    </source>
</evidence>
<dbReference type="InterPro" id="IPR014922">
    <property type="entry name" value="YdhG-like"/>
</dbReference>
<name>A0A2A4MKW4_9GAMM</name>
<gene>
    <name evidence="2" type="ORF">COC19_05895</name>
</gene>
<organism evidence="2 3">
    <name type="scientific">SAR86 cluster bacterium</name>
    <dbReference type="NCBI Taxonomy" id="2030880"/>
    <lineage>
        <taxon>Bacteria</taxon>
        <taxon>Pseudomonadati</taxon>
        <taxon>Pseudomonadota</taxon>
        <taxon>Gammaproteobacteria</taxon>
        <taxon>SAR86 cluster</taxon>
    </lineage>
</organism>
<evidence type="ECO:0000313" key="2">
    <source>
        <dbReference type="EMBL" id="PCH60510.1"/>
    </source>
</evidence>
<dbReference type="AlphaFoldDB" id="A0A2A4MKW4"/>
<protein>
    <recommendedName>
        <fullName evidence="1">YdhG-like domain-containing protein</fullName>
    </recommendedName>
</protein>
<dbReference type="EMBL" id="NVQR01000090">
    <property type="protein sequence ID" value="PCH60510.1"/>
    <property type="molecule type" value="Genomic_DNA"/>
</dbReference>
<dbReference type="SUPFAM" id="SSF159888">
    <property type="entry name" value="YdhG-like"/>
    <property type="match status" value="1"/>
</dbReference>
<dbReference type="Pfam" id="PF08818">
    <property type="entry name" value="DUF1801"/>
    <property type="match status" value="1"/>
</dbReference>